<name>A0AAV5RJJ9_STABA</name>
<accession>A0AAV5RJJ9</accession>
<dbReference type="GO" id="GO:0070628">
    <property type="term" value="F:proteasome binding"/>
    <property type="evidence" value="ECO:0007669"/>
    <property type="project" value="TreeGrafter"/>
</dbReference>
<organism evidence="7 8">
    <name type="scientific">Starmerella bacillaris</name>
    <name type="common">Yeast</name>
    <name type="synonym">Candida zemplinina</name>
    <dbReference type="NCBI Taxonomy" id="1247836"/>
    <lineage>
        <taxon>Eukaryota</taxon>
        <taxon>Fungi</taxon>
        <taxon>Dikarya</taxon>
        <taxon>Ascomycota</taxon>
        <taxon>Saccharomycotina</taxon>
        <taxon>Dipodascomycetes</taxon>
        <taxon>Dipodascales</taxon>
        <taxon>Trichomonascaceae</taxon>
        <taxon>Starmerella</taxon>
    </lineage>
</organism>
<feature type="region of interest" description="Disordered" evidence="6">
    <location>
        <begin position="25"/>
        <end position="64"/>
    </location>
</feature>
<evidence type="ECO:0000313" key="8">
    <source>
        <dbReference type="Proteomes" id="UP001362899"/>
    </source>
</evidence>
<comment type="caution">
    <text evidence="7">The sequence shown here is derived from an EMBL/GenBank/DDBJ whole genome shotgun (WGS) entry which is preliminary data.</text>
</comment>
<dbReference type="PANTHER" id="PTHR28032">
    <property type="entry name" value="FI02826P"/>
    <property type="match status" value="1"/>
</dbReference>
<keyword evidence="8" id="KW-1185">Reference proteome</keyword>
<dbReference type="GO" id="GO:0005737">
    <property type="term" value="C:cytoplasm"/>
    <property type="evidence" value="ECO:0007669"/>
    <property type="project" value="UniProtKB-SubCell"/>
</dbReference>
<comment type="subunit">
    <text evidence="5">Binds the proteasome.</text>
</comment>
<dbReference type="GO" id="GO:0015031">
    <property type="term" value="P:protein transport"/>
    <property type="evidence" value="ECO:0007669"/>
    <property type="project" value="UniProtKB-UniRule"/>
</dbReference>
<gene>
    <name evidence="7" type="ORF">DASB73_025830</name>
</gene>
<keyword evidence="5" id="KW-0813">Transport</keyword>
<evidence type="ECO:0000256" key="5">
    <source>
        <dbReference type="RuleBase" id="RU368013"/>
    </source>
</evidence>
<protein>
    <recommendedName>
        <fullName evidence="2 5">Tethering factor for nuclear proteasome STS1</fullName>
    </recommendedName>
</protein>
<evidence type="ECO:0000256" key="3">
    <source>
        <dbReference type="ARBA" id="ARBA00022927"/>
    </source>
</evidence>
<reference evidence="7 8" key="1">
    <citation type="journal article" date="2023" name="Elife">
        <title>Identification of key yeast species and microbe-microbe interactions impacting larval growth of Drosophila in the wild.</title>
        <authorList>
            <person name="Mure A."/>
            <person name="Sugiura Y."/>
            <person name="Maeda R."/>
            <person name="Honda K."/>
            <person name="Sakurai N."/>
            <person name="Takahashi Y."/>
            <person name="Watada M."/>
            <person name="Katoh T."/>
            <person name="Gotoh A."/>
            <person name="Gotoh Y."/>
            <person name="Taniguchi I."/>
            <person name="Nakamura K."/>
            <person name="Hayashi T."/>
            <person name="Katayama T."/>
            <person name="Uemura T."/>
            <person name="Hattori Y."/>
        </authorList>
    </citation>
    <scope>NUCLEOTIDE SEQUENCE [LARGE SCALE GENOMIC DNA]</scope>
    <source>
        <strain evidence="7 8">SB-73</strain>
    </source>
</reference>
<dbReference type="EMBL" id="BTGC01000008">
    <property type="protein sequence ID" value="GMM51620.1"/>
    <property type="molecule type" value="Genomic_DNA"/>
</dbReference>
<dbReference type="Pfam" id="PF08559">
    <property type="entry name" value="Cut8"/>
    <property type="match status" value="1"/>
</dbReference>
<evidence type="ECO:0000256" key="1">
    <source>
        <dbReference type="ARBA" id="ARBA00006199"/>
    </source>
</evidence>
<keyword evidence="3 5" id="KW-0653">Protein transport</keyword>
<proteinExistence type="inferred from homology"/>
<dbReference type="GO" id="GO:0071630">
    <property type="term" value="P:nuclear protein quality control by the ubiquitin-proteasome system"/>
    <property type="evidence" value="ECO:0007669"/>
    <property type="project" value="UniProtKB-UniRule"/>
</dbReference>
<evidence type="ECO:0000256" key="4">
    <source>
        <dbReference type="ARBA" id="ARBA00023242"/>
    </source>
</evidence>
<dbReference type="AlphaFoldDB" id="A0AAV5RJJ9"/>
<dbReference type="InterPro" id="IPR038422">
    <property type="entry name" value="Cut8/Sts1_sf"/>
</dbReference>
<keyword evidence="4 5" id="KW-0539">Nucleus</keyword>
<evidence type="ECO:0000256" key="2">
    <source>
        <dbReference type="ARBA" id="ARBA00016204"/>
    </source>
</evidence>
<sequence>MMGTPRHRLNWDETIRPKPSALYSTFNSLSLSPENKRKRRNDDSSPPPANNVHKRARPSKPHTSVVGLKRRMEALDQRQLVSILERLVERQPEISTLVEQMAPKLTVQQALDQLKKYLANVLENMPLGSTNANVNVNSNSTSNSNLTTPSTMSSSTGSNDYAFLRVRPFWTQFFVALADYTMIFVYGDEETSTALEFLHAATSLVHDVPRWASSTNNALLYTAYTELTQAWIKTLEKANTNASFAYLTGQMWESRFQEHCVRSSNIMIDGRIKEHEHAVMPRVCQTVIS</sequence>
<dbReference type="GO" id="GO:0031965">
    <property type="term" value="C:nuclear membrane"/>
    <property type="evidence" value="ECO:0007669"/>
    <property type="project" value="TreeGrafter"/>
</dbReference>
<evidence type="ECO:0000256" key="6">
    <source>
        <dbReference type="SAM" id="MobiDB-lite"/>
    </source>
</evidence>
<dbReference type="GO" id="GO:0031144">
    <property type="term" value="P:proteasome localization"/>
    <property type="evidence" value="ECO:0007669"/>
    <property type="project" value="UniProtKB-UniRule"/>
</dbReference>
<comment type="subcellular location">
    <subcellularLocation>
        <location evidence="5">Cytoplasm</location>
    </subcellularLocation>
    <subcellularLocation>
        <location evidence="5">Nucleus</location>
    </subcellularLocation>
</comment>
<keyword evidence="5" id="KW-0963">Cytoplasm</keyword>
<dbReference type="Proteomes" id="UP001362899">
    <property type="component" value="Unassembled WGS sequence"/>
</dbReference>
<dbReference type="Gene3D" id="1.20.58.1590">
    <property type="entry name" value="Tethering factor for nuclear proteasome Cut8/Sts1"/>
    <property type="match status" value="1"/>
</dbReference>
<comment type="similarity">
    <text evidence="1 5">Belongs to the cut8/STS1 family.</text>
</comment>
<evidence type="ECO:0000313" key="7">
    <source>
        <dbReference type="EMBL" id="GMM51620.1"/>
    </source>
</evidence>
<dbReference type="PANTHER" id="PTHR28032:SF1">
    <property type="entry name" value="FI02826P"/>
    <property type="match status" value="1"/>
</dbReference>
<dbReference type="InterPro" id="IPR013868">
    <property type="entry name" value="Cut8/Sts1_fam"/>
</dbReference>
<comment type="function">
    <text evidence="5">Involved in ubiquitin-mediated protein degradation. Regulatory factor in the ubiquitin/proteasome pathway that controls the turnover of proteasome substrates. Targets proteasomes to the nucleus and facilitates the degradation of nuclear proteins.</text>
</comment>